<reference evidence="1 2" key="1">
    <citation type="journal article" date="2011" name="Science">
        <title>The ecoresponsive genome of Daphnia pulex.</title>
        <authorList>
            <person name="Colbourne J.K."/>
            <person name="Pfrender M.E."/>
            <person name="Gilbert D."/>
            <person name="Thomas W.K."/>
            <person name="Tucker A."/>
            <person name="Oakley T.H."/>
            <person name="Tokishita S."/>
            <person name="Aerts A."/>
            <person name="Arnold G.J."/>
            <person name="Basu M.K."/>
            <person name="Bauer D.J."/>
            <person name="Caceres C.E."/>
            <person name="Carmel L."/>
            <person name="Casola C."/>
            <person name="Choi J.H."/>
            <person name="Detter J.C."/>
            <person name="Dong Q."/>
            <person name="Dusheyko S."/>
            <person name="Eads B.D."/>
            <person name="Frohlich T."/>
            <person name="Geiler-Samerotte K.A."/>
            <person name="Gerlach D."/>
            <person name="Hatcher P."/>
            <person name="Jogdeo S."/>
            <person name="Krijgsveld J."/>
            <person name="Kriventseva E.V."/>
            <person name="Kultz D."/>
            <person name="Laforsch C."/>
            <person name="Lindquist E."/>
            <person name="Lopez J."/>
            <person name="Manak J.R."/>
            <person name="Muller J."/>
            <person name="Pangilinan J."/>
            <person name="Patwardhan R.P."/>
            <person name="Pitluck S."/>
            <person name="Pritham E.J."/>
            <person name="Rechtsteiner A."/>
            <person name="Rho M."/>
            <person name="Rogozin I.B."/>
            <person name="Sakarya O."/>
            <person name="Salamov A."/>
            <person name="Schaack S."/>
            <person name="Shapiro H."/>
            <person name="Shiga Y."/>
            <person name="Skalitzky C."/>
            <person name="Smith Z."/>
            <person name="Souvorov A."/>
            <person name="Sung W."/>
            <person name="Tang Z."/>
            <person name="Tsuchiya D."/>
            <person name="Tu H."/>
            <person name="Vos H."/>
            <person name="Wang M."/>
            <person name="Wolf Y.I."/>
            <person name="Yamagata H."/>
            <person name="Yamada T."/>
            <person name="Ye Y."/>
            <person name="Shaw J.R."/>
            <person name="Andrews J."/>
            <person name="Crease T.J."/>
            <person name="Tang H."/>
            <person name="Lucas S.M."/>
            <person name="Robertson H.M."/>
            <person name="Bork P."/>
            <person name="Koonin E.V."/>
            <person name="Zdobnov E.M."/>
            <person name="Grigoriev I.V."/>
            <person name="Lynch M."/>
            <person name="Boore J.L."/>
        </authorList>
    </citation>
    <scope>NUCLEOTIDE SEQUENCE [LARGE SCALE GENOMIC DNA]</scope>
</reference>
<accession>E9I3F3</accession>
<keyword evidence="2" id="KW-1185">Reference proteome</keyword>
<name>E9I3F3_DAPPU</name>
<evidence type="ECO:0000313" key="2">
    <source>
        <dbReference type="Proteomes" id="UP000000305"/>
    </source>
</evidence>
<protein>
    <submittedName>
        <fullName evidence="1">Uncharacterized protein</fullName>
    </submittedName>
</protein>
<dbReference type="EMBL" id="GL734529">
    <property type="protein sequence ID" value="EFX61477.1"/>
    <property type="molecule type" value="Genomic_DNA"/>
</dbReference>
<gene>
    <name evidence="1" type="ORF">DAPPUDRAFT_273210</name>
</gene>
<feature type="non-terminal residue" evidence="1">
    <location>
        <position position="117"/>
    </location>
</feature>
<evidence type="ECO:0000313" key="1">
    <source>
        <dbReference type="EMBL" id="EFX61477.1"/>
    </source>
</evidence>
<proteinExistence type="predicted"/>
<dbReference type="Proteomes" id="UP000000305">
    <property type="component" value="Unassembled WGS sequence"/>
</dbReference>
<dbReference type="HOGENOM" id="CLU_2090747_0_0_1"/>
<dbReference type="KEGG" id="dpx:DAPPUDRAFT_273210"/>
<dbReference type="InParanoid" id="E9I3F3"/>
<dbReference type="AlphaFoldDB" id="E9I3F3"/>
<sequence length="117" mass="13317">MNSTVSERYPLCKEDFHVLVCECASDEWKDLARTVTEGTASFQQMEEIIENGIEIDSNVFIGVSNRVCVSRQGSLWKDQDLLFVTRRVISPTQVRPFTNVLRNQSTVGQTMGDTKKR</sequence>
<dbReference type="OrthoDB" id="10534996at2759"/>
<organism evidence="1 2">
    <name type="scientific">Daphnia pulex</name>
    <name type="common">Water flea</name>
    <dbReference type="NCBI Taxonomy" id="6669"/>
    <lineage>
        <taxon>Eukaryota</taxon>
        <taxon>Metazoa</taxon>
        <taxon>Ecdysozoa</taxon>
        <taxon>Arthropoda</taxon>
        <taxon>Crustacea</taxon>
        <taxon>Branchiopoda</taxon>
        <taxon>Diplostraca</taxon>
        <taxon>Cladocera</taxon>
        <taxon>Anomopoda</taxon>
        <taxon>Daphniidae</taxon>
        <taxon>Daphnia</taxon>
    </lineage>
</organism>